<organism evidence="2 3">
    <name type="scientific">Bipolaris victoriae (strain FI3)</name>
    <name type="common">Victoria blight of oats agent</name>
    <name type="synonym">Cochliobolus victoriae</name>
    <dbReference type="NCBI Taxonomy" id="930091"/>
    <lineage>
        <taxon>Eukaryota</taxon>
        <taxon>Fungi</taxon>
        <taxon>Dikarya</taxon>
        <taxon>Ascomycota</taxon>
        <taxon>Pezizomycotina</taxon>
        <taxon>Dothideomycetes</taxon>
        <taxon>Pleosporomycetidae</taxon>
        <taxon>Pleosporales</taxon>
        <taxon>Pleosporineae</taxon>
        <taxon>Pleosporaceae</taxon>
        <taxon>Bipolaris</taxon>
    </lineage>
</organism>
<keyword evidence="1" id="KW-1133">Transmembrane helix</keyword>
<proteinExistence type="predicted"/>
<dbReference type="HOGENOM" id="CLU_2677672_0_0_1"/>
<name>W7EEN7_BIPV3</name>
<keyword evidence="1" id="KW-0812">Transmembrane</keyword>
<accession>W7EEN7</accession>
<dbReference type="RefSeq" id="XP_014552172.1">
    <property type="nucleotide sequence ID" value="XM_014696686.1"/>
</dbReference>
<dbReference type="Proteomes" id="UP000054337">
    <property type="component" value="Unassembled WGS sequence"/>
</dbReference>
<protein>
    <submittedName>
        <fullName evidence="2">Uncharacterized protein</fullName>
    </submittedName>
</protein>
<gene>
    <name evidence="2" type="ORF">COCVIDRAFT_110980</name>
</gene>
<dbReference type="AlphaFoldDB" id="W7EEN7"/>
<feature type="transmembrane region" description="Helical" evidence="1">
    <location>
        <begin position="42"/>
        <end position="66"/>
    </location>
</feature>
<reference evidence="2 3" key="1">
    <citation type="journal article" date="2013" name="PLoS Genet.">
        <title>Comparative genome structure, secondary metabolite, and effector coding capacity across Cochliobolus pathogens.</title>
        <authorList>
            <person name="Condon B.J."/>
            <person name="Leng Y."/>
            <person name="Wu D."/>
            <person name="Bushley K.E."/>
            <person name="Ohm R.A."/>
            <person name="Otillar R."/>
            <person name="Martin J."/>
            <person name="Schackwitz W."/>
            <person name="Grimwood J."/>
            <person name="MohdZainudin N."/>
            <person name="Xue C."/>
            <person name="Wang R."/>
            <person name="Manning V.A."/>
            <person name="Dhillon B."/>
            <person name="Tu Z.J."/>
            <person name="Steffenson B.J."/>
            <person name="Salamov A."/>
            <person name="Sun H."/>
            <person name="Lowry S."/>
            <person name="LaButti K."/>
            <person name="Han J."/>
            <person name="Copeland A."/>
            <person name="Lindquist E."/>
            <person name="Barry K."/>
            <person name="Schmutz J."/>
            <person name="Baker S.E."/>
            <person name="Ciuffetti L.M."/>
            <person name="Grigoriev I.V."/>
            <person name="Zhong S."/>
            <person name="Turgeon B.G."/>
        </authorList>
    </citation>
    <scope>NUCLEOTIDE SEQUENCE [LARGE SCALE GENOMIC DNA]</scope>
    <source>
        <strain evidence="2 3">FI3</strain>
    </source>
</reference>
<keyword evidence="1" id="KW-0472">Membrane</keyword>
<evidence type="ECO:0000313" key="2">
    <source>
        <dbReference type="EMBL" id="EUN22597.1"/>
    </source>
</evidence>
<sequence>LPEWQWIRELKSRKKEHWDSIRYTHVASESLRLCGRLRRQCLDLFIFISTTPWLLATSELTFGLLLPMLEKGLLE</sequence>
<evidence type="ECO:0000256" key="1">
    <source>
        <dbReference type="SAM" id="Phobius"/>
    </source>
</evidence>
<keyword evidence="3" id="KW-1185">Reference proteome</keyword>
<dbReference type="GeneID" id="26249888"/>
<evidence type="ECO:0000313" key="3">
    <source>
        <dbReference type="Proteomes" id="UP000054337"/>
    </source>
</evidence>
<feature type="non-terminal residue" evidence="2">
    <location>
        <position position="1"/>
    </location>
</feature>
<dbReference type="EMBL" id="KI968807">
    <property type="protein sequence ID" value="EUN22597.1"/>
    <property type="molecule type" value="Genomic_DNA"/>
</dbReference>